<keyword evidence="3" id="KW-1185">Reference proteome</keyword>
<sequence>MQLSLSSSSHPWRSDYCAPSGLVLYKAESPHSSLSGGITVSISKLMPNNTYSPLAEIEYHSSSGSFKDSRIRMGNVNLLAKEVLRKGDLKGKLKGWGERLYTGPDGIEYSWKMTPDNCELIQRQTKMPIVTFHPKEEHLFSTKKIRPAFLEVLPQGQHMLDDIIITFVYMERIRSEKTTTAAVADTVGAIAGA</sequence>
<feature type="domain" description="DUF6593" evidence="1">
    <location>
        <begin position="15"/>
        <end position="175"/>
    </location>
</feature>
<accession>A0A9P6EFF9</accession>
<dbReference type="InterPro" id="IPR046528">
    <property type="entry name" value="DUF6593"/>
</dbReference>
<protein>
    <recommendedName>
        <fullName evidence="1">DUF6593 domain-containing protein</fullName>
    </recommendedName>
</protein>
<proteinExistence type="predicted"/>
<dbReference type="OrthoDB" id="2605483at2759"/>
<dbReference type="AlphaFoldDB" id="A0A9P6EFF9"/>
<dbReference type="Proteomes" id="UP000807306">
    <property type="component" value="Unassembled WGS sequence"/>
</dbReference>
<evidence type="ECO:0000313" key="3">
    <source>
        <dbReference type="Proteomes" id="UP000807306"/>
    </source>
</evidence>
<comment type="caution">
    <text evidence="2">The sequence shown here is derived from an EMBL/GenBank/DDBJ whole genome shotgun (WGS) entry which is preliminary data.</text>
</comment>
<gene>
    <name evidence="2" type="ORF">CPB83DRAFT_894783</name>
</gene>
<reference evidence="2" key="1">
    <citation type="submission" date="2020-11" db="EMBL/GenBank/DDBJ databases">
        <authorList>
            <consortium name="DOE Joint Genome Institute"/>
            <person name="Ahrendt S."/>
            <person name="Riley R."/>
            <person name="Andreopoulos W."/>
            <person name="Labutti K."/>
            <person name="Pangilinan J."/>
            <person name="Ruiz-Duenas F.J."/>
            <person name="Barrasa J.M."/>
            <person name="Sanchez-Garcia M."/>
            <person name="Camarero S."/>
            <person name="Miyauchi S."/>
            <person name="Serrano A."/>
            <person name="Linde D."/>
            <person name="Babiker R."/>
            <person name="Drula E."/>
            <person name="Ayuso-Fernandez I."/>
            <person name="Pacheco R."/>
            <person name="Padilla G."/>
            <person name="Ferreira P."/>
            <person name="Barriuso J."/>
            <person name="Kellner H."/>
            <person name="Castanera R."/>
            <person name="Alfaro M."/>
            <person name="Ramirez L."/>
            <person name="Pisabarro A.G."/>
            <person name="Kuo A."/>
            <person name="Tritt A."/>
            <person name="Lipzen A."/>
            <person name="He G."/>
            <person name="Yan M."/>
            <person name="Ng V."/>
            <person name="Cullen D."/>
            <person name="Martin F."/>
            <person name="Rosso M.-N."/>
            <person name="Henrissat B."/>
            <person name="Hibbett D."/>
            <person name="Martinez A.T."/>
            <person name="Grigoriev I.V."/>
        </authorList>
    </citation>
    <scope>NUCLEOTIDE SEQUENCE</scope>
    <source>
        <strain evidence="2">CBS 506.95</strain>
    </source>
</reference>
<organism evidence="2 3">
    <name type="scientific">Crepidotus variabilis</name>
    <dbReference type="NCBI Taxonomy" id="179855"/>
    <lineage>
        <taxon>Eukaryota</taxon>
        <taxon>Fungi</taxon>
        <taxon>Dikarya</taxon>
        <taxon>Basidiomycota</taxon>
        <taxon>Agaricomycotina</taxon>
        <taxon>Agaricomycetes</taxon>
        <taxon>Agaricomycetidae</taxon>
        <taxon>Agaricales</taxon>
        <taxon>Agaricineae</taxon>
        <taxon>Crepidotaceae</taxon>
        <taxon>Crepidotus</taxon>
    </lineage>
</organism>
<dbReference type="Pfam" id="PF20236">
    <property type="entry name" value="DUF6593"/>
    <property type="match status" value="1"/>
</dbReference>
<dbReference type="EMBL" id="MU157856">
    <property type="protein sequence ID" value="KAF9528075.1"/>
    <property type="molecule type" value="Genomic_DNA"/>
</dbReference>
<name>A0A9P6EFF9_9AGAR</name>
<evidence type="ECO:0000259" key="1">
    <source>
        <dbReference type="Pfam" id="PF20236"/>
    </source>
</evidence>
<evidence type="ECO:0000313" key="2">
    <source>
        <dbReference type="EMBL" id="KAF9528075.1"/>
    </source>
</evidence>